<sequence>MAVNSAASVREADPDANPVRPNGFYPNGDGTSQVVINGFGFGRYGGQSSNDGSALSSGGDIYDQIARITAQNNTWSARQAERQMDYQTQANKIAMDYNSAEAAKNRSWQEYMSNTAHQREVKDLRAAGLNPILSASGGNGAAVTSGATASGVTSSGARGDTDMSGSHSLVTYLASMLQANTQLQAMQTSALTNLAVADKYTSMDQLTTQMRNQSSERIAQLDASTRLQQSEIQAMASKFAAITGADASKVVAALYTASNQTVAKLNNDASYRNLNAQLRNQRYLAAYNAAANKELAQMGIDADFELKSYYPTLNQVWGDMLNSIWESMLQGGINSKSNFSEYFK</sequence>
<feature type="region of interest" description="Disordered" evidence="1">
    <location>
        <begin position="1"/>
        <end position="28"/>
    </location>
</feature>
<organism evidence="2">
    <name type="scientific">Sigmofec virus UA08Rod_5594</name>
    <dbReference type="NCBI Taxonomy" id="2929430"/>
    <lineage>
        <taxon>Viruses</taxon>
        <taxon>Monodnaviria</taxon>
        <taxon>Sangervirae</taxon>
        <taxon>Phixviricota</taxon>
        <taxon>Malgrandaviricetes</taxon>
        <taxon>Petitvirales</taxon>
        <taxon>Microviridae</taxon>
    </lineage>
</organism>
<evidence type="ECO:0000256" key="1">
    <source>
        <dbReference type="SAM" id="MobiDB-lite"/>
    </source>
</evidence>
<evidence type="ECO:0000313" key="2">
    <source>
        <dbReference type="EMBL" id="UPW41080.1"/>
    </source>
</evidence>
<reference evidence="2" key="1">
    <citation type="submission" date="2022-02" db="EMBL/GenBank/DDBJ databases">
        <title>Towards deciphering the DNA virus diversity associated with rodent species in the families Cricetidae and Heteromyidae.</title>
        <authorList>
            <person name="Lund M."/>
            <person name="Larsen B.B."/>
            <person name="Gryseels S."/>
            <person name="Kraberger S."/>
            <person name="Rowsey D.M."/>
            <person name="Steger L."/>
            <person name="Yule K.M."/>
            <person name="Upham N.S."/>
            <person name="Worobey M."/>
            <person name="Van Doorslaer K."/>
            <person name="Varsani A."/>
        </authorList>
    </citation>
    <scope>NUCLEOTIDE SEQUENCE</scope>
    <source>
        <strain evidence="2">UA08Rod_5594</strain>
    </source>
</reference>
<name>A0A976N1K5_9VIRU</name>
<proteinExistence type="predicted"/>
<accession>A0A976N1K5</accession>
<protein>
    <submittedName>
        <fullName evidence="2">DNA pilot protein</fullName>
    </submittedName>
</protein>
<dbReference type="EMBL" id="OM869541">
    <property type="protein sequence ID" value="UPW41080.1"/>
    <property type="molecule type" value="Genomic_DNA"/>
</dbReference>